<keyword evidence="2 4" id="KW-0238">DNA-binding</keyword>
<keyword evidence="3" id="KW-0804">Transcription</keyword>
<gene>
    <name evidence="7" type="ORF">F8144_39705</name>
</gene>
<dbReference type="InterPro" id="IPR009057">
    <property type="entry name" value="Homeodomain-like_sf"/>
</dbReference>
<evidence type="ECO:0000256" key="4">
    <source>
        <dbReference type="PROSITE-ProRule" id="PRU00335"/>
    </source>
</evidence>
<feature type="region of interest" description="Disordered" evidence="5">
    <location>
        <begin position="1"/>
        <end position="33"/>
    </location>
</feature>
<dbReference type="GO" id="GO:0003700">
    <property type="term" value="F:DNA-binding transcription factor activity"/>
    <property type="evidence" value="ECO:0007669"/>
    <property type="project" value="TreeGrafter"/>
</dbReference>
<dbReference type="Pfam" id="PF00440">
    <property type="entry name" value="TetR_N"/>
    <property type="match status" value="1"/>
</dbReference>
<evidence type="ECO:0000256" key="1">
    <source>
        <dbReference type="ARBA" id="ARBA00023015"/>
    </source>
</evidence>
<evidence type="ECO:0000256" key="5">
    <source>
        <dbReference type="SAM" id="MobiDB-lite"/>
    </source>
</evidence>
<feature type="compositionally biased region" description="Basic and acidic residues" evidence="5">
    <location>
        <begin position="12"/>
        <end position="33"/>
    </location>
</feature>
<protein>
    <submittedName>
        <fullName evidence="7">TetR/AcrR family transcriptional regulator</fullName>
    </submittedName>
</protein>
<dbReference type="SUPFAM" id="SSF46689">
    <property type="entry name" value="Homeodomain-like"/>
    <property type="match status" value="1"/>
</dbReference>
<dbReference type="AlphaFoldDB" id="A0A7J5D408"/>
<feature type="region of interest" description="Disordered" evidence="5">
    <location>
        <begin position="191"/>
        <end position="254"/>
    </location>
</feature>
<reference evidence="7 8" key="1">
    <citation type="submission" date="2019-09" db="EMBL/GenBank/DDBJ databases">
        <title>Isolation and identification of active actinomycetes.</title>
        <authorList>
            <person name="Yu Z."/>
            <person name="Han C."/>
            <person name="Yu B."/>
        </authorList>
    </citation>
    <scope>NUCLEOTIDE SEQUENCE [LARGE SCALE GENOMIC DNA]</scope>
    <source>
        <strain evidence="7 8">NEAU-H2</strain>
    </source>
</reference>
<dbReference type="Proteomes" id="UP000442990">
    <property type="component" value="Unassembled WGS sequence"/>
</dbReference>
<evidence type="ECO:0000313" key="7">
    <source>
        <dbReference type="EMBL" id="KAB1978556.1"/>
    </source>
</evidence>
<feature type="DNA-binding region" description="H-T-H motif" evidence="4">
    <location>
        <begin position="53"/>
        <end position="72"/>
    </location>
</feature>
<evidence type="ECO:0000259" key="6">
    <source>
        <dbReference type="PROSITE" id="PS50977"/>
    </source>
</evidence>
<evidence type="ECO:0000256" key="3">
    <source>
        <dbReference type="ARBA" id="ARBA00023163"/>
    </source>
</evidence>
<name>A0A7J5D408_9ACTN</name>
<feature type="compositionally biased region" description="Basic residues" evidence="5">
    <location>
        <begin position="1"/>
        <end position="11"/>
    </location>
</feature>
<organism evidence="7 8">
    <name type="scientific">Streptomyces triticiradicis</name>
    <dbReference type="NCBI Taxonomy" id="2651189"/>
    <lineage>
        <taxon>Bacteria</taxon>
        <taxon>Bacillati</taxon>
        <taxon>Actinomycetota</taxon>
        <taxon>Actinomycetes</taxon>
        <taxon>Kitasatosporales</taxon>
        <taxon>Streptomycetaceae</taxon>
        <taxon>Streptomyces</taxon>
    </lineage>
</organism>
<dbReference type="EMBL" id="WBKG01000052">
    <property type="protein sequence ID" value="KAB1978556.1"/>
    <property type="molecule type" value="Genomic_DNA"/>
</dbReference>
<dbReference type="PROSITE" id="PS50977">
    <property type="entry name" value="HTH_TETR_2"/>
    <property type="match status" value="1"/>
</dbReference>
<evidence type="ECO:0000256" key="2">
    <source>
        <dbReference type="ARBA" id="ARBA00023125"/>
    </source>
</evidence>
<feature type="domain" description="HTH tetR-type" evidence="6">
    <location>
        <begin position="30"/>
        <end position="90"/>
    </location>
</feature>
<dbReference type="InterPro" id="IPR050109">
    <property type="entry name" value="HTH-type_TetR-like_transc_reg"/>
</dbReference>
<dbReference type="Gene3D" id="1.10.357.10">
    <property type="entry name" value="Tetracycline Repressor, domain 2"/>
    <property type="match status" value="1"/>
</dbReference>
<keyword evidence="1" id="KW-0805">Transcription regulation</keyword>
<accession>A0A7J5D408</accession>
<proteinExistence type="predicted"/>
<dbReference type="InterPro" id="IPR001647">
    <property type="entry name" value="HTH_TetR"/>
</dbReference>
<dbReference type="PANTHER" id="PTHR30055:SF234">
    <property type="entry name" value="HTH-TYPE TRANSCRIPTIONAL REGULATOR BETI"/>
    <property type="match status" value="1"/>
</dbReference>
<comment type="caution">
    <text evidence="7">The sequence shown here is derived from an EMBL/GenBank/DDBJ whole genome shotgun (WGS) entry which is preliminary data.</text>
</comment>
<dbReference type="PANTHER" id="PTHR30055">
    <property type="entry name" value="HTH-TYPE TRANSCRIPTIONAL REGULATOR RUTR"/>
    <property type="match status" value="1"/>
</dbReference>
<evidence type="ECO:0000313" key="8">
    <source>
        <dbReference type="Proteomes" id="UP000442990"/>
    </source>
</evidence>
<feature type="compositionally biased region" description="Basic and acidic residues" evidence="5">
    <location>
        <begin position="191"/>
        <end position="212"/>
    </location>
</feature>
<dbReference type="GO" id="GO:0000976">
    <property type="term" value="F:transcription cis-regulatory region binding"/>
    <property type="evidence" value="ECO:0007669"/>
    <property type="project" value="TreeGrafter"/>
</dbReference>
<keyword evidence="8" id="KW-1185">Reference proteome</keyword>
<feature type="compositionally biased region" description="Polar residues" evidence="5">
    <location>
        <begin position="239"/>
        <end position="248"/>
    </location>
</feature>
<sequence>MGRGASRHHRTAGSERTEGEKRTSMAGRRTDTRERAQRVALQLFAQHGYEGTSLRMIAQELDITKAALYYHYKSKEEILTAVLGDFSTSVAELTDWGRQQPPTPATRRELLRRYADLTTRGITAAARLLQENEPSLQEQPLAAEVRGHIITLFDLLTVPGTLTGTANDPAASLRARLAITALHLAGDEMQHSKNDAAEHPDNSGNEHPHNGGDELVDAALDIACTLIDPPTKPAPHHTPGNTPTQEEPPSTPHP</sequence>
<dbReference type="PRINTS" id="PR00455">
    <property type="entry name" value="HTHTETR"/>
</dbReference>